<evidence type="ECO:0000313" key="4">
    <source>
        <dbReference type="Proteomes" id="UP000315759"/>
    </source>
</evidence>
<dbReference type="Proteomes" id="UP000315759">
    <property type="component" value="Unassembled WGS sequence"/>
</dbReference>
<feature type="chain" id="PRO_5021932619" evidence="2">
    <location>
        <begin position="36"/>
        <end position="194"/>
    </location>
</feature>
<evidence type="ECO:0000256" key="1">
    <source>
        <dbReference type="SAM" id="MobiDB-lite"/>
    </source>
</evidence>
<evidence type="ECO:0000256" key="2">
    <source>
        <dbReference type="SAM" id="SignalP"/>
    </source>
</evidence>
<feature type="compositionally biased region" description="Pro residues" evidence="1">
    <location>
        <begin position="156"/>
        <end position="194"/>
    </location>
</feature>
<dbReference type="RefSeq" id="WP_142549666.1">
    <property type="nucleotide sequence ID" value="NZ_VIFX01000001.1"/>
</dbReference>
<protein>
    <submittedName>
        <fullName evidence="3">Uncharacterized protein</fullName>
    </submittedName>
</protein>
<name>A0A544W8D0_9MYCO</name>
<keyword evidence="2" id="KW-0732">Signal</keyword>
<reference evidence="3 4" key="1">
    <citation type="submission" date="2018-10" db="EMBL/GenBank/DDBJ databases">
        <title>Draft genome of Mycobacterium hodleri strain B.</title>
        <authorList>
            <person name="Amande T.J."/>
            <person name="Mcgenity T.J."/>
        </authorList>
    </citation>
    <scope>NUCLEOTIDE SEQUENCE [LARGE SCALE GENOMIC DNA]</scope>
    <source>
        <strain evidence="3 4">B</strain>
    </source>
</reference>
<keyword evidence="4" id="KW-1185">Reference proteome</keyword>
<feature type="signal peptide" evidence="2">
    <location>
        <begin position="1"/>
        <end position="35"/>
    </location>
</feature>
<dbReference type="EMBL" id="VIFX01000001">
    <property type="protein sequence ID" value="TQR88449.1"/>
    <property type="molecule type" value="Genomic_DNA"/>
</dbReference>
<sequence length="194" mass="18816">MTERRRTTAVNAAKIACAGVFLAGGALSMAGQAAADPEVPFTPVPGAPVAPAPDQQVVAGGDAPPAPPPVGAPVVPGVANQQYGSGSGPLGFIRDAWNQAKDPYGVGDSPDGMPVGAPPPPGAGPPPPLPPGFKSLQFPESETAPVQAAPNSGGPALPPGYYPLNGPPPPGFDAPPPAPADPAAPPTIVPAPPG</sequence>
<dbReference type="AlphaFoldDB" id="A0A544W8D0"/>
<feature type="region of interest" description="Disordered" evidence="1">
    <location>
        <begin position="45"/>
        <end position="194"/>
    </location>
</feature>
<evidence type="ECO:0000313" key="3">
    <source>
        <dbReference type="EMBL" id="TQR88449.1"/>
    </source>
</evidence>
<feature type="compositionally biased region" description="Low complexity" evidence="1">
    <location>
        <begin position="52"/>
        <end position="63"/>
    </location>
</feature>
<accession>A0A544W8D0</accession>
<feature type="compositionally biased region" description="Pro residues" evidence="1">
    <location>
        <begin position="116"/>
        <end position="131"/>
    </location>
</feature>
<proteinExistence type="predicted"/>
<comment type="caution">
    <text evidence="3">The sequence shown here is derived from an EMBL/GenBank/DDBJ whole genome shotgun (WGS) entry which is preliminary data.</text>
</comment>
<organism evidence="3 4">
    <name type="scientific">Mycolicibacterium hodleri</name>
    <dbReference type="NCBI Taxonomy" id="49897"/>
    <lineage>
        <taxon>Bacteria</taxon>
        <taxon>Bacillati</taxon>
        <taxon>Actinomycetota</taxon>
        <taxon>Actinomycetes</taxon>
        <taxon>Mycobacteriales</taxon>
        <taxon>Mycobacteriaceae</taxon>
        <taxon>Mycolicibacterium</taxon>
    </lineage>
</organism>
<gene>
    <name evidence="3" type="ORF">D8S82_00045</name>
</gene>